<evidence type="ECO:0000313" key="5">
    <source>
        <dbReference type="EMBL" id="KIL30235.1"/>
    </source>
</evidence>
<dbReference type="SUPFAM" id="SSF54060">
    <property type="entry name" value="His-Me finger endonucleases"/>
    <property type="match status" value="1"/>
</dbReference>
<dbReference type="Proteomes" id="UP000031970">
    <property type="component" value="Unassembled WGS sequence"/>
</dbReference>
<comment type="caution">
    <text evidence="5">The sequence shown here is derived from an EMBL/GenBank/DDBJ whole genome shotgun (WGS) entry which is preliminary data.</text>
</comment>
<dbReference type="InterPro" id="IPR036955">
    <property type="entry name" value="AP2/ERF_dom_sf"/>
</dbReference>
<evidence type="ECO:0000256" key="1">
    <source>
        <dbReference type="ARBA" id="ARBA00023015"/>
    </source>
</evidence>
<dbReference type="Gene3D" id="3.90.75.20">
    <property type="match status" value="1"/>
</dbReference>
<organism evidence="5 6">
    <name type="scientific">Bacillus subtilis subsp. subtilis</name>
    <dbReference type="NCBI Taxonomy" id="135461"/>
    <lineage>
        <taxon>Bacteria</taxon>
        <taxon>Bacillati</taxon>
        <taxon>Bacillota</taxon>
        <taxon>Bacilli</taxon>
        <taxon>Bacillales</taxon>
        <taxon>Bacillaceae</taxon>
        <taxon>Bacillus</taxon>
    </lineage>
</organism>
<keyword evidence="1" id="KW-0805">Transcription regulation</keyword>
<feature type="domain" description="AP2/ERF" evidence="4">
    <location>
        <begin position="184"/>
        <end position="241"/>
    </location>
</feature>
<evidence type="ECO:0000313" key="6">
    <source>
        <dbReference type="Proteomes" id="UP000031970"/>
    </source>
</evidence>
<evidence type="ECO:0000256" key="2">
    <source>
        <dbReference type="ARBA" id="ARBA00023125"/>
    </source>
</evidence>
<sequence>MMTISKRILTINNEEVLVSELDYPFISLCYDLYVNKLGYVQCKLKIRNMGLPTGELHRILLQPPKGRSVHVDHINRNPLDNRRENLRVCSHKENMRNRNIHYGFLGKNKTSKFKGVSYHKNKNCWTVRIQNDNVGDFDNEIAAVNAYNYYAVKRFGEFSNLNDCPYMDKNEWMKHRRTRKKTSQYRGVSRFKELWIAQIWDGKKNIKIGEFASEIEAAQAYNIKAIQLKGSKAKLNKINKEM</sequence>
<dbReference type="PROSITE" id="PS51032">
    <property type="entry name" value="AP2_ERF"/>
    <property type="match status" value="1"/>
</dbReference>
<keyword evidence="2" id="KW-0238">DNA-binding</keyword>
<accession>A0ABD3ZRB9</accession>
<evidence type="ECO:0000256" key="3">
    <source>
        <dbReference type="ARBA" id="ARBA00023163"/>
    </source>
</evidence>
<gene>
    <name evidence="5" type="ORF">B4067_4818</name>
</gene>
<dbReference type="InterPro" id="IPR044925">
    <property type="entry name" value="His-Me_finger_sf"/>
</dbReference>
<dbReference type="SUPFAM" id="SSF54171">
    <property type="entry name" value="DNA-binding domain"/>
    <property type="match status" value="2"/>
</dbReference>
<protein>
    <recommendedName>
        <fullName evidence="4">AP2/ERF domain-containing protein</fullName>
    </recommendedName>
</protein>
<dbReference type="InterPro" id="IPR003615">
    <property type="entry name" value="HNH_nuc"/>
</dbReference>
<dbReference type="GO" id="GO:0003677">
    <property type="term" value="F:DNA binding"/>
    <property type="evidence" value="ECO:0007669"/>
    <property type="project" value="UniProtKB-KW"/>
</dbReference>
<name>A0ABD3ZRB9_BACIU</name>
<dbReference type="Pfam" id="PF13392">
    <property type="entry name" value="HNH_3"/>
    <property type="match status" value="1"/>
</dbReference>
<evidence type="ECO:0000259" key="4">
    <source>
        <dbReference type="PROSITE" id="PS51032"/>
    </source>
</evidence>
<keyword evidence="3" id="KW-0804">Transcription</keyword>
<dbReference type="RefSeq" id="WP_052478196.1">
    <property type="nucleotide sequence ID" value="NZ_JSXS01000130.1"/>
</dbReference>
<dbReference type="SMART" id="SM00380">
    <property type="entry name" value="AP2"/>
    <property type="match status" value="1"/>
</dbReference>
<dbReference type="AlphaFoldDB" id="A0ABD3ZRB9"/>
<dbReference type="EMBL" id="JSXS01000130">
    <property type="protein sequence ID" value="KIL30235.1"/>
    <property type="molecule type" value="Genomic_DNA"/>
</dbReference>
<dbReference type="InterPro" id="IPR016177">
    <property type="entry name" value="DNA-bd_dom_sf"/>
</dbReference>
<dbReference type="InterPro" id="IPR001471">
    <property type="entry name" value="AP2/ERF_dom"/>
</dbReference>
<reference evidence="5 6" key="1">
    <citation type="submission" date="2014-11" db="EMBL/GenBank/DDBJ databases">
        <title>Draft Genome Sequences of Nine Bacillus subtilis Strains that Form Spores with High Heat-Resistance.</title>
        <authorList>
            <person name="Krawcyk A.O."/>
            <person name="Berendsen E.M."/>
            <person name="de Jong A."/>
            <person name="Holsappel S."/>
            <person name="Eijlander R.T."/>
            <person name="Wells-Bennik M."/>
            <person name="Kuipers O.P."/>
        </authorList>
    </citation>
    <scope>NUCLEOTIDE SEQUENCE [LARGE SCALE GENOMIC DNA]</scope>
    <source>
        <strain evidence="5 6">B4067</strain>
    </source>
</reference>
<dbReference type="Gene3D" id="3.30.730.10">
    <property type="entry name" value="AP2/ERF domain"/>
    <property type="match status" value="1"/>
</dbReference>
<proteinExistence type="predicted"/>